<dbReference type="Gene3D" id="1.10.238.10">
    <property type="entry name" value="EF-hand"/>
    <property type="match status" value="1"/>
</dbReference>
<dbReference type="PROSITE" id="PS50222">
    <property type="entry name" value="EF_HAND_2"/>
    <property type="match status" value="1"/>
</dbReference>
<feature type="domain" description="EF-hand" evidence="3">
    <location>
        <begin position="542"/>
        <end position="577"/>
    </location>
</feature>
<accession>A0A813LQF1</accession>
<dbReference type="EMBL" id="CAJNNW010036527">
    <property type="protein sequence ID" value="CAE8735246.1"/>
    <property type="molecule type" value="Genomic_DNA"/>
</dbReference>
<evidence type="ECO:0000256" key="2">
    <source>
        <dbReference type="SAM" id="MobiDB-lite"/>
    </source>
</evidence>
<dbReference type="Pfam" id="PF13202">
    <property type="entry name" value="EF-hand_5"/>
    <property type="match status" value="1"/>
</dbReference>
<evidence type="ECO:0000259" key="3">
    <source>
        <dbReference type="PROSITE" id="PS50222"/>
    </source>
</evidence>
<sequence>MAPKGGPRKSSAAPTAPGSGGAATPAGGPSSGVSRASAVAPGSDPGGAGPRKSNGNLGASLQRNLSFINCSIDQIRTAIDQEDPDCDFNTHFWNTLLAGETAREFRVLQNRTLGWWVKLYNKWQGLGKWDPSKVPRRVNAHQLQELTCIPMSRCLELIKLFDLPGYNRVNNEKSATAYDKVKVSMPELLTAGVLLSKLVFTRPKLRFVFGLADLDDSKSFDEKEFAGVITYFTRGLAAAFGVSNDESIMPKAEAIRVVSQRLYARISDLAIQRLRELHSKGSEGTRAAVVAAIKAKQANLGLASPQKGAGVVEAPRQLLPFSILQEWCFRVFRDPLALPYALVIERFCPRQQGDDDPEKYVEEASKFCLSHKAPVDAPPETESAGDGSMLTRPEAITARLLFQFCVSEGSFRMTYEEIKNGIGQDIDFGFWKRLSIAMEKMSDDRSRGIKAEVFSFLRKLSPSAQAKHLRMFDGWFQKYDAFVEQQQEVASSEQALQQFQSNCSLPVLSTGEIMKLEFEFCAMDKQNSGYITLDDMTFGLGISRDVVMSTFDKYDLSDDGLIDRDEFLLMMCPDGYRMPDTNGEGRDVLGAILGAHARALKKQLSSDKASFDTKGCVSQMEMISEMPESLRPEVDDATWGAWNKVFDDLDTDNDGVVTVPELRSSRLLTFDICDFLGSHVDGSSENGFSRRAYLNALLQATGQRRSGFF</sequence>
<dbReference type="PROSITE" id="PS00018">
    <property type="entry name" value="EF_HAND_1"/>
    <property type="match status" value="2"/>
</dbReference>
<reference evidence="4" key="1">
    <citation type="submission" date="2021-02" db="EMBL/GenBank/DDBJ databases">
        <authorList>
            <person name="Dougan E. K."/>
            <person name="Rhodes N."/>
            <person name="Thang M."/>
            <person name="Chan C."/>
        </authorList>
    </citation>
    <scope>NUCLEOTIDE SEQUENCE</scope>
</reference>
<evidence type="ECO:0000313" key="4">
    <source>
        <dbReference type="EMBL" id="CAE8735246.1"/>
    </source>
</evidence>
<dbReference type="AlphaFoldDB" id="A0A813LQF1"/>
<evidence type="ECO:0000313" key="5">
    <source>
        <dbReference type="Proteomes" id="UP000626109"/>
    </source>
</evidence>
<name>A0A813LQF1_POLGL</name>
<keyword evidence="1" id="KW-0106">Calcium</keyword>
<dbReference type="SUPFAM" id="SSF47473">
    <property type="entry name" value="EF-hand"/>
    <property type="match status" value="1"/>
</dbReference>
<comment type="caution">
    <text evidence="4">The sequence shown here is derived from an EMBL/GenBank/DDBJ whole genome shotgun (WGS) entry which is preliminary data.</text>
</comment>
<organism evidence="4 5">
    <name type="scientific">Polarella glacialis</name>
    <name type="common">Dinoflagellate</name>
    <dbReference type="NCBI Taxonomy" id="89957"/>
    <lineage>
        <taxon>Eukaryota</taxon>
        <taxon>Sar</taxon>
        <taxon>Alveolata</taxon>
        <taxon>Dinophyceae</taxon>
        <taxon>Suessiales</taxon>
        <taxon>Suessiaceae</taxon>
        <taxon>Polarella</taxon>
    </lineage>
</organism>
<feature type="compositionally biased region" description="Low complexity" evidence="2">
    <location>
        <begin position="10"/>
        <end position="32"/>
    </location>
</feature>
<dbReference type="GO" id="GO:0005509">
    <property type="term" value="F:calcium ion binding"/>
    <property type="evidence" value="ECO:0007669"/>
    <property type="project" value="InterPro"/>
</dbReference>
<proteinExistence type="predicted"/>
<dbReference type="Proteomes" id="UP000626109">
    <property type="component" value="Unassembled WGS sequence"/>
</dbReference>
<dbReference type="InterPro" id="IPR002048">
    <property type="entry name" value="EF_hand_dom"/>
</dbReference>
<dbReference type="InterPro" id="IPR011992">
    <property type="entry name" value="EF-hand-dom_pair"/>
</dbReference>
<dbReference type="InterPro" id="IPR018247">
    <property type="entry name" value="EF_Hand_1_Ca_BS"/>
</dbReference>
<dbReference type="Pfam" id="PF13499">
    <property type="entry name" value="EF-hand_7"/>
    <property type="match status" value="1"/>
</dbReference>
<dbReference type="CDD" id="cd00051">
    <property type="entry name" value="EFh"/>
    <property type="match status" value="1"/>
</dbReference>
<feature type="region of interest" description="Disordered" evidence="2">
    <location>
        <begin position="1"/>
        <end position="56"/>
    </location>
</feature>
<protein>
    <recommendedName>
        <fullName evidence="3">EF-hand domain-containing protein</fullName>
    </recommendedName>
</protein>
<gene>
    <name evidence="4" type="ORF">PGLA2088_LOCUS47734</name>
</gene>
<evidence type="ECO:0000256" key="1">
    <source>
        <dbReference type="ARBA" id="ARBA00022837"/>
    </source>
</evidence>